<comment type="similarity">
    <text evidence="1">Belongs to the circoviridae capsid protein family.</text>
</comment>
<protein>
    <submittedName>
        <fullName evidence="3">Capsid protein</fullName>
    </submittedName>
</protein>
<name>A0A976R7U2_9VIRU</name>
<dbReference type="InterPro" id="IPR003383">
    <property type="entry name" value="Circovirus_capsid"/>
</dbReference>
<evidence type="ECO:0000313" key="3">
    <source>
        <dbReference type="EMBL" id="UPW41817.1"/>
    </source>
</evidence>
<evidence type="ECO:0000256" key="2">
    <source>
        <dbReference type="ARBA" id="ARBA00046863"/>
    </source>
</evidence>
<evidence type="ECO:0000256" key="1">
    <source>
        <dbReference type="ARBA" id="ARBA00010301"/>
    </source>
</evidence>
<dbReference type="GO" id="GO:0019069">
    <property type="term" value="P:viral capsid assembly"/>
    <property type="evidence" value="ECO:0007669"/>
    <property type="project" value="InterPro"/>
</dbReference>
<comment type="subunit">
    <text evidence="2">Homomultimer. Assembles in the nucleus, presumably in an immature form, then migrates to the cytoplasm once assembled as mature virion. Interacts with Rep; this interaction relocates Rep into the nucleus.</text>
</comment>
<dbReference type="EMBL" id="OM869672">
    <property type="protein sequence ID" value="UPW41817.1"/>
    <property type="molecule type" value="Genomic_DNA"/>
</dbReference>
<organism evidence="3">
    <name type="scientific">Peromfec virus RodF5_41</name>
    <dbReference type="NCBI Taxonomy" id="2929340"/>
    <lineage>
        <taxon>Viruses</taxon>
        <taxon>Monodnaviria</taxon>
        <taxon>Sangervirae</taxon>
        <taxon>Phixviricota</taxon>
        <taxon>Malgrandaviricetes</taxon>
        <taxon>Petitvirales</taxon>
        <taxon>Microviridae</taxon>
    </lineage>
</organism>
<proteinExistence type="inferred from homology"/>
<sequence>MPSRYGRYYRRRTRSTRRYRKRPTYRRRFKRYRRYRRRSTASSVIKLTQDATWTLNSTGSPTHWNAFSFSPVSLPGFSDYQTTYSHFRILKAKLFISRTIGDNDGSLYNYLVVGSRPFAATNSGTYPNNASLLPSQPEDALRQTKWQRIHYPSTTTQRVSAGFYPYTMIGTQGPAAVGSNTNWFRIWEAKKWMPFKWALDTGATEVNQYQALTFYGPYMVVDTNKGELSGTATVQCTLQIHVQFKGQR</sequence>
<accession>A0A976R7U2</accession>
<dbReference type="Pfam" id="PF02443">
    <property type="entry name" value="Circo_capsid"/>
    <property type="match status" value="1"/>
</dbReference>
<reference evidence="3" key="1">
    <citation type="submission" date="2022-02" db="EMBL/GenBank/DDBJ databases">
        <title>Towards deciphering the DNA virus diversity associated with rodent species in the families Cricetidae and Heteromyidae.</title>
        <authorList>
            <person name="Lund M."/>
            <person name="Larsen B.B."/>
            <person name="Gryseels S."/>
            <person name="Kraberger S."/>
            <person name="Rowsey D.M."/>
            <person name="Steger L."/>
            <person name="Yule K.M."/>
            <person name="Upham N.S."/>
            <person name="Worobey M."/>
            <person name="Van Doorslaer K."/>
            <person name="Varsani A."/>
        </authorList>
    </citation>
    <scope>NUCLEOTIDE SEQUENCE</scope>
    <source>
        <strain evidence="3">NeonRodF5_41</strain>
    </source>
</reference>